<evidence type="ECO:0000256" key="7">
    <source>
        <dbReference type="ARBA" id="ARBA00022892"/>
    </source>
</evidence>
<proteinExistence type="predicted"/>
<organism evidence="14 15">
    <name type="scientific">Hevea brasiliensis</name>
    <name type="common">Para rubber tree</name>
    <name type="synonym">Siphonia brasiliensis</name>
    <dbReference type="NCBI Taxonomy" id="3981"/>
    <lineage>
        <taxon>Eukaryota</taxon>
        <taxon>Viridiplantae</taxon>
        <taxon>Streptophyta</taxon>
        <taxon>Embryophyta</taxon>
        <taxon>Tracheophyta</taxon>
        <taxon>Spermatophyta</taxon>
        <taxon>Magnoliopsida</taxon>
        <taxon>eudicotyledons</taxon>
        <taxon>Gunneridae</taxon>
        <taxon>Pentapetalae</taxon>
        <taxon>rosids</taxon>
        <taxon>fabids</taxon>
        <taxon>Malpighiales</taxon>
        <taxon>Euphorbiaceae</taxon>
        <taxon>Crotonoideae</taxon>
        <taxon>Micrandreae</taxon>
        <taxon>Hevea</taxon>
    </lineage>
</organism>
<dbReference type="InterPro" id="IPR001680">
    <property type="entry name" value="WD40_rpt"/>
</dbReference>
<comment type="caution">
    <text evidence="14">The sequence shown here is derived from an EMBL/GenBank/DDBJ whole genome shotgun (WGS) entry which is preliminary data.</text>
</comment>
<dbReference type="PANTHER" id="PTHR23284">
    <property type="entry name" value="PROLACTIN REGULATORY ELEMENT BINDING PROTEIN"/>
    <property type="match status" value="1"/>
</dbReference>
<evidence type="ECO:0000256" key="11">
    <source>
        <dbReference type="PROSITE-ProRule" id="PRU00221"/>
    </source>
</evidence>
<keyword evidence="2" id="KW-0813">Transport</keyword>
<dbReference type="InterPro" id="IPR045260">
    <property type="entry name" value="Sec12-like"/>
</dbReference>
<keyword evidence="9 13" id="KW-1133">Transmembrane helix</keyword>
<keyword evidence="5" id="KW-0677">Repeat</keyword>
<protein>
    <recommendedName>
        <fullName evidence="16">Anaphase-promoting complex subunit 4 WD40 domain-containing protein</fullName>
    </recommendedName>
</protein>
<evidence type="ECO:0000256" key="9">
    <source>
        <dbReference type="ARBA" id="ARBA00022989"/>
    </source>
</evidence>
<evidence type="ECO:0000256" key="8">
    <source>
        <dbReference type="ARBA" id="ARBA00022927"/>
    </source>
</evidence>
<feature type="transmembrane region" description="Helical" evidence="13">
    <location>
        <begin position="401"/>
        <end position="420"/>
    </location>
</feature>
<evidence type="ECO:0000256" key="1">
    <source>
        <dbReference type="ARBA" id="ARBA00004389"/>
    </source>
</evidence>
<dbReference type="Gene3D" id="2.130.10.10">
    <property type="entry name" value="YVTN repeat-like/Quinoprotein amine dehydrogenase"/>
    <property type="match status" value="1"/>
</dbReference>
<evidence type="ECO:0000313" key="14">
    <source>
        <dbReference type="EMBL" id="KAJ9153100.1"/>
    </source>
</evidence>
<feature type="compositionally biased region" description="Basic and acidic residues" evidence="12">
    <location>
        <begin position="34"/>
        <end position="51"/>
    </location>
</feature>
<dbReference type="Proteomes" id="UP001174677">
    <property type="component" value="Chromosome 15"/>
</dbReference>
<keyword evidence="8" id="KW-0653">Protein transport</keyword>
<evidence type="ECO:0000256" key="13">
    <source>
        <dbReference type="SAM" id="Phobius"/>
    </source>
</evidence>
<evidence type="ECO:0000313" key="15">
    <source>
        <dbReference type="Proteomes" id="UP001174677"/>
    </source>
</evidence>
<feature type="repeat" description="WD" evidence="11">
    <location>
        <begin position="335"/>
        <end position="365"/>
    </location>
</feature>
<evidence type="ECO:0008006" key="16">
    <source>
        <dbReference type="Google" id="ProtNLM"/>
    </source>
</evidence>
<reference evidence="14 15" key="1">
    <citation type="journal article" date="2023" name="Plant Biotechnol. J.">
        <title>Chromosome-level wild Hevea brasiliensis genome provides new tools for genomic-assisted breeding and valuable loci to elevate rubber yield.</title>
        <authorList>
            <person name="Cheng H."/>
            <person name="Song X."/>
            <person name="Hu Y."/>
            <person name="Wu T."/>
            <person name="Yang Q."/>
            <person name="An Z."/>
            <person name="Feng S."/>
            <person name="Deng Z."/>
            <person name="Wu W."/>
            <person name="Zeng X."/>
            <person name="Tu M."/>
            <person name="Wang X."/>
            <person name="Huang H."/>
        </authorList>
    </citation>
    <scope>NUCLEOTIDE SEQUENCE [LARGE SCALE GENOMIC DNA]</scope>
    <source>
        <strain evidence="14">MT/VB/25A 57/8</strain>
    </source>
</reference>
<keyword evidence="3 11" id="KW-0853">WD repeat</keyword>
<evidence type="ECO:0000256" key="2">
    <source>
        <dbReference type="ARBA" id="ARBA00022448"/>
    </source>
</evidence>
<dbReference type="PROSITE" id="PS50082">
    <property type="entry name" value="WD_REPEATS_2"/>
    <property type="match status" value="1"/>
</dbReference>
<evidence type="ECO:0000256" key="12">
    <source>
        <dbReference type="SAM" id="MobiDB-lite"/>
    </source>
</evidence>
<dbReference type="SUPFAM" id="SSF50998">
    <property type="entry name" value="Quinoprotein alcohol dehydrogenase-like"/>
    <property type="match status" value="1"/>
</dbReference>
<evidence type="ECO:0000256" key="3">
    <source>
        <dbReference type="ARBA" id="ARBA00022574"/>
    </source>
</evidence>
<dbReference type="EMBL" id="JARPOI010000015">
    <property type="protein sequence ID" value="KAJ9153100.1"/>
    <property type="molecule type" value="Genomic_DNA"/>
</dbReference>
<gene>
    <name evidence="14" type="ORF">P3X46_026584</name>
</gene>
<evidence type="ECO:0000256" key="6">
    <source>
        <dbReference type="ARBA" id="ARBA00022824"/>
    </source>
</evidence>
<keyword evidence="4 13" id="KW-0812">Transmembrane</keyword>
<keyword evidence="15" id="KW-1185">Reference proteome</keyword>
<comment type="subcellular location">
    <subcellularLocation>
        <location evidence="1">Endoplasmic reticulum membrane</location>
        <topology evidence="1">Single-pass membrane protein</topology>
    </subcellularLocation>
</comment>
<name>A0ABQ9L0B1_HEVBR</name>
<dbReference type="InterPro" id="IPR015943">
    <property type="entry name" value="WD40/YVTN_repeat-like_dom_sf"/>
</dbReference>
<dbReference type="Pfam" id="PF00400">
    <property type="entry name" value="WD40"/>
    <property type="match status" value="2"/>
</dbReference>
<accession>A0ABQ9L0B1</accession>
<keyword evidence="6" id="KW-0256">Endoplasmic reticulum</keyword>
<evidence type="ECO:0000256" key="5">
    <source>
        <dbReference type="ARBA" id="ARBA00022737"/>
    </source>
</evidence>
<feature type="region of interest" description="Disordered" evidence="12">
    <location>
        <begin position="34"/>
        <end position="58"/>
    </location>
</feature>
<sequence>MGKGNKPDPPSLQKYGVPFYSAAWVPFKEVRSKLQPLDPHKSGDKDEDSGKETSPPGAQQEIADQYYLVFAGGGGEGRSGIPNAIVLSHFDFASNSLSAQPAVKLGLGSDLPYRMAVHPGGEGLICALPKSCRFFNWDEAKDNDAHKLDIKESLKVLTQLEDIGQQLALAFNNDGSVLAVGGEDGYLRVFKWPSMEIILNEAEAHASLKHLCFSPDGKFLVSLGSRGPGRVWNMTSSTVVASLSKDNDEVFASCSFSQSSDKTQVLYIAAITGKGGNIQTWDTSSWKRIGSKNISRDSVSSFSVSPDGKFLAMGTVQGDVLIINSISMQVQTVVRKAHLGMVTALAFSHDSRALVSASMDSSARVTPVEEIKSGGLSLWIILFVILLAIVVYFMKKGLLPFLGMSCGLSSAFLFIATRAGNSVCLYVDSCVSVHTHG</sequence>
<feature type="transmembrane region" description="Helical" evidence="13">
    <location>
        <begin position="376"/>
        <end position="394"/>
    </location>
</feature>
<keyword evidence="10 13" id="KW-0472">Membrane</keyword>
<dbReference type="InterPro" id="IPR011047">
    <property type="entry name" value="Quinoprotein_ADH-like_sf"/>
</dbReference>
<evidence type="ECO:0000256" key="4">
    <source>
        <dbReference type="ARBA" id="ARBA00022692"/>
    </source>
</evidence>
<evidence type="ECO:0000256" key="10">
    <source>
        <dbReference type="ARBA" id="ARBA00023136"/>
    </source>
</evidence>
<dbReference type="PANTHER" id="PTHR23284:SF0">
    <property type="entry name" value="PROLACTIN REGULATORY ELEMENT-BINDING PROTEIN"/>
    <property type="match status" value="1"/>
</dbReference>
<dbReference type="SMART" id="SM00320">
    <property type="entry name" value="WD40"/>
    <property type="match status" value="5"/>
</dbReference>
<keyword evidence="7" id="KW-0931">ER-Golgi transport</keyword>